<evidence type="ECO:0000256" key="19">
    <source>
        <dbReference type="PIRNR" id="PIRNR001257"/>
    </source>
</evidence>
<dbReference type="STRING" id="379508.A5E3Y9"/>
<evidence type="ECO:0000256" key="1">
    <source>
        <dbReference type="ARBA" id="ARBA00000024"/>
    </source>
</evidence>
<dbReference type="FunFam" id="3.40.50.1980:FF:000050">
    <property type="entry name" value="Histidine biosynthesis trifunctional protein"/>
    <property type="match status" value="1"/>
</dbReference>
<dbReference type="InParanoid" id="A5E3Y9"/>
<keyword evidence="10 19" id="KW-0547">Nucleotide-binding</keyword>
<evidence type="ECO:0000256" key="17">
    <source>
        <dbReference type="ARBA" id="ARBA00023268"/>
    </source>
</evidence>
<evidence type="ECO:0000313" key="22">
    <source>
        <dbReference type="Proteomes" id="UP000001996"/>
    </source>
</evidence>
<organism evidence="21 22">
    <name type="scientific">Lodderomyces elongisporus (strain ATCC 11503 / CBS 2605 / JCM 1781 / NBRC 1676 / NRRL YB-4239)</name>
    <name type="common">Yeast</name>
    <name type="synonym">Saccharomyces elongisporus</name>
    <dbReference type="NCBI Taxonomy" id="379508"/>
    <lineage>
        <taxon>Eukaryota</taxon>
        <taxon>Fungi</taxon>
        <taxon>Dikarya</taxon>
        <taxon>Ascomycota</taxon>
        <taxon>Saccharomycotina</taxon>
        <taxon>Pichiomycetes</taxon>
        <taxon>Debaryomycetaceae</taxon>
        <taxon>Candida/Lodderomyces clade</taxon>
        <taxon>Lodderomyces</taxon>
    </lineage>
</organism>
<gene>
    <name evidence="21" type="ORF">LELG_04328</name>
</gene>
<evidence type="ECO:0000256" key="7">
    <source>
        <dbReference type="ARBA" id="ARBA00008260"/>
    </source>
</evidence>
<protein>
    <recommendedName>
        <fullName evidence="19">Histidine biosynthesis trifunctional protein</fullName>
    </recommendedName>
    <domain>
        <recommendedName>
            <fullName evidence="19">Phosphoribosyl-AMP cyclohydrolase</fullName>
            <ecNumber evidence="19">3.5.4.19</ecNumber>
        </recommendedName>
    </domain>
    <domain>
        <recommendedName>
            <fullName evidence="19">Phosphoribosyl-ATP pyrophosphohydrolase</fullName>
            <ecNumber evidence="19">3.6.1.31</ecNumber>
        </recommendedName>
    </domain>
    <domain>
        <recommendedName>
            <fullName evidence="19">Histidinol dehydrogenase</fullName>
            <shortName evidence="19">HDH</shortName>
            <ecNumber evidence="19">1.1.1.23</ecNumber>
        </recommendedName>
    </domain>
</protein>
<keyword evidence="9" id="KW-0479">Metal-binding</keyword>
<keyword evidence="14 19" id="KW-0560">Oxidoreductase</keyword>
<dbReference type="GO" id="GO:0004636">
    <property type="term" value="F:phosphoribosyl-ATP diphosphatase activity"/>
    <property type="evidence" value="ECO:0007669"/>
    <property type="project" value="UniProtKB-UniRule"/>
</dbReference>
<dbReference type="GO" id="GO:0004635">
    <property type="term" value="F:phosphoribosyl-AMP cyclohydrolase activity"/>
    <property type="evidence" value="ECO:0007669"/>
    <property type="project" value="UniProtKB-UniRule"/>
</dbReference>
<dbReference type="eggNOG" id="KOG2697">
    <property type="taxonomic scope" value="Eukaryota"/>
</dbReference>
<comment type="similarity">
    <text evidence="7 19">In the C-terminal section; belongs to the histidinol dehydrogenase family.</text>
</comment>
<evidence type="ECO:0000256" key="10">
    <source>
        <dbReference type="ARBA" id="ARBA00022741"/>
    </source>
</evidence>
<dbReference type="GO" id="GO:0005829">
    <property type="term" value="C:cytosol"/>
    <property type="evidence" value="ECO:0007669"/>
    <property type="project" value="TreeGrafter"/>
</dbReference>
<evidence type="ECO:0000256" key="3">
    <source>
        <dbReference type="ARBA" id="ARBA00001947"/>
    </source>
</evidence>
<dbReference type="NCBIfam" id="TIGR00069">
    <property type="entry name" value="hisD"/>
    <property type="match status" value="1"/>
</dbReference>
<dbReference type="InterPro" id="IPR001692">
    <property type="entry name" value="Histidinol_DH_CS"/>
</dbReference>
<dbReference type="EC" id="3.5.4.19" evidence="19"/>
<dbReference type="NCBIfam" id="TIGR03188">
    <property type="entry name" value="histidine_hisI"/>
    <property type="match status" value="1"/>
</dbReference>
<dbReference type="GO" id="GO:0004399">
    <property type="term" value="F:histidinol dehydrogenase activity"/>
    <property type="evidence" value="ECO:0007669"/>
    <property type="project" value="UniProtKB-UniRule"/>
</dbReference>
<dbReference type="GeneID" id="5231569"/>
<dbReference type="Gene3D" id="1.10.287.1080">
    <property type="entry name" value="MazG-like"/>
    <property type="match status" value="1"/>
</dbReference>
<comment type="pathway">
    <text evidence="5">Amino-acid biosynthesis; L-histidine biosynthesis; L-histidine from 5-phospho-alpha-D-ribose 1-diphosphate: step 3/9.</text>
</comment>
<keyword evidence="11 19" id="KW-0378">Hydrolase</keyword>
<comment type="pathway">
    <text evidence="4">Amino-acid biosynthesis; L-histidine biosynthesis; L-histidine from 5-phospho-alpha-D-ribose 1-diphosphate: step 9/9.</text>
</comment>
<reference evidence="21 22" key="1">
    <citation type="journal article" date="2009" name="Nature">
        <title>Evolution of pathogenicity and sexual reproduction in eight Candida genomes.</title>
        <authorList>
            <person name="Butler G."/>
            <person name="Rasmussen M.D."/>
            <person name="Lin M.F."/>
            <person name="Santos M.A."/>
            <person name="Sakthikumar S."/>
            <person name="Munro C.A."/>
            <person name="Rheinbay E."/>
            <person name="Grabherr M."/>
            <person name="Forche A."/>
            <person name="Reedy J.L."/>
            <person name="Agrafioti I."/>
            <person name="Arnaud M.B."/>
            <person name="Bates S."/>
            <person name="Brown A.J."/>
            <person name="Brunke S."/>
            <person name="Costanzo M.C."/>
            <person name="Fitzpatrick D.A."/>
            <person name="de Groot P.W."/>
            <person name="Harris D."/>
            <person name="Hoyer L.L."/>
            <person name="Hube B."/>
            <person name="Klis F.M."/>
            <person name="Kodira C."/>
            <person name="Lennard N."/>
            <person name="Logue M.E."/>
            <person name="Martin R."/>
            <person name="Neiman A.M."/>
            <person name="Nikolaou E."/>
            <person name="Quail M.A."/>
            <person name="Quinn J."/>
            <person name="Santos M.C."/>
            <person name="Schmitzberger F.F."/>
            <person name="Sherlock G."/>
            <person name="Shah P."/>
            <person name="Silverstein K.A."/>
            <person name="Skrzypek M.S."/>
            <person name="Soll D."/>
            <person name="Staggs R."/>
            <person name="Stansfield I."/>
            <person name="Stumpf M.P."/>
            <person name="Sudbery P.E."/>
            <person name="Srikantha T."/>
            <person name="Zeng Q."/>
            <person name="Berman J."/>
            <person name="Berriman M."/>
            <person name="Heitman J."/>
            <person name="Gow N.A."/>
            <person name="Lorenz M.C."/>
            <person name="Birren B.W."/>
            <person name="Kellis M."/>
            <person name="Cuomo C.A."/>
        </authorList>
    </citation>
    <scope>NUCLEOTIDE SEQUENCE [LARGE SCALE GENOMIC DNA]</scope>
    <source>
        <strain evidence="22">ATCC 11503 / BCRC 21390 / CBS 2605 / JCM 1781 / NBRC 1676 / NRRL YB-4239</strain>
    </source>
</reference>
<dbReference type="InterPro" id="IPR016298">
    <property type="entry name" value="Histidine_synth_trifunct"/>
</dbReference>
<evidence type="ECO:0000256" key="11">
    <source>
        <dbReference type="ARBA" id="ARBA00022801"/>
    </source>
</evidence>
<dbReference type="OMA" id="SVFIGAW"/>
<dbReference type="OrthoDB" id="1703565at2759"/>
<proteinExistence type="inferred from homology"/>
<dbReference type="InterPro" id="IPR038019">
    <property type="entry name" value="PRib_AMP_CycHydrolase_sf"/>
</dbReference>
<dbReference type="Gene3D" id="3.40.50.1980">
    <property type="entry name" value="Nitrogenase molybdenum iron protein domain"/>
    <property type="match status" value="2"/>
</dbReference>
<dbReference type="eggNOG" id="KOG4311">
    <property type="taxonomic scope" value="Eukaryota"/>
</dbReference>
<dbReference type="FunCoup" id="A5E3Y9">
    <property type="interactions" value="349"/>
</dbReference>
<dbReference type="Pfam" id="PF01502">
    <property type="entry name" value="PRA-CH"/>
    <property type="match status" value="1"/>
</dbReference>
<dbReference type="FunFam" id="3.40.50.1980:FF:000001">
    <property type="entry name" value="Histidinol dehydrogenase"/>
    <property type="match status" value="1"/>
</dbReference>
<comment type="catalytic activity">
    <reaction evidence="1 19">
        <text>1-(5-phospho-beta-D-ribosyl)-5'-AMP + H2O = 1-(5-phospho-beta-D-ribosyl)-5-[(5-phospho-beta-D-ribosylamino)methylideneamino]imidazole-4-carboxamide</text>
        <dbReference type="Rhea" id="RHEA:20049"/>
        <dbReference type="ChEBI" id="CHEBI:15377"/>
        <dbReference type="ChEBI" id="CHEBI:58435"/>
        <dbReference type="ChEBI" id="CHEBI:59457"/>
        <dbReference type="EC" id="3.5.4.19"/>
    </reaction>
</comment>
<dbReference type="PIRSF" id="PIRSF001257">
    <property type="entry name" value="His_trifunctional"/>
    <property type="match status" value="1"/>
</dbReference>
<comment type="pathway">
    <text evidence="6">Amino-acid biosynthesis; L-histidine biosynthesis; L-histidine from 5-phospho-alpha-D-ribose 1-diphosphate: step 2/9.</text>
</comment>
<dbReference type="EC" id="1.1.1.23" evidence="19"/>
<evidence type="ECO:0000256" key="12">
    <source>
        <dbReference type="ARBA" id="ARBA00022833"/>
    </source>
</evidence>
<dbReference type="SUPFAM" id="SSF101386">
    <property type="entry name" value="all-alpha NTP pyrophosphatases"/>
    <property type="match status" value="1"/>
</dbReference>
<evidence type="ECO:0000256" key="14">
    <source>
        <dbReference type="ARBA" id="ARBA00023002"/>
    </source>
</evidence>
<dbReference type="GO" id="GO:0051287">
    <property type="term" value="F:NAD binding"/>
    <property type="evidence" value="ECO:0007669"/>
    <property type="project" value="UniProtKB-UniRule"/>
</dbReference>
<keyword evidence="13 19" id="KW-0067">ATP-binding</keyword>
<evidence type="ECO:0000256" key="9">
    <source>
        <dbReference type="ARBA" id="ARBA00022723"/>
    </source>
</evidence>
<dbReference type="Pfam" id="PF00815">
    <property type="entry name" value="Histidinol_dh"/>
    <property type="match status" value="1"/>
</dbReference>
<dbReference type="Gene3D" id="1.20.5.1300">
    <property type="match status" value="1"/>
</dbReference>
<keyword evidence="17" id="KW-0511">Multifunctional enzyme</keyword>
<comment type="catalytic activity">
    <reaction evidence="18 19">
        <text>L-histidinol + 2 NAD(+) + H2O = L-histidine + 2 NADH + 3 H(+)</text>
        <dbReference type="Rhea" id="RHEA:20641"/>
        <dbReference type="ChEBI" id="CHEBI:15377"/>
        <dbReference type="ChEBI" id="CHEBI:15378"/>
        <dbReference type="ChEBI" id="CHEBI:57540"/>
        <dbReference type="ChEBI" id="CHEBI:57595"/>
        <dbReference type="ChEBI" id="CHEBI:57699"/>
        <dbReference type="ChEBI" id="CHEBI:57945"/>
        <dbReference type="EC" id="1.1.1.23"/>
    </reaction>
</comment>
<evidence type="ECO:0000313" key="21">
    <source>
        <dbReference type="EMBL" id="EDK46147.1"/>
    </source>
</evidence>
<dbReference type="GO" id="GO:0000105">
    <property type="term" value="P:L-histidine biosynthetic process"/>
    <property type="evidence" value="ECO:0007669"/>
    <property type="project" value="UniProtKB-UniRule"/>
</dbReference>
<dbReference type="InterPro" id="IPR021130">
    <property type="entry name" value="PRib-ATP_PPHydrolase-like"/>
</dbReference>
<evidence type="ECO:0000256" key="2">
    <source>
        <dbReference type="ARBA" id="ARBA00001460"/>
    </source>
</evidence>
<dbReference type="KEGG" id="lel:PVL30_004050"/>
<dbReference type="FunFam" id="3.10.20.810:FF:000002">
    <property type="entry name" value="Histidine biosynthesis trifunctional protein"/>
    <property type="match status" value="1"/>
</dbReference>
<dbReference type="InterPro" id="IPR008179">
    <property type="entry name" value="HisE"/>
</dbReference>
<dbReference type="CDD" id="cd06572">
    <property type="entry name" value="Histidinol_dh"/>
    <property type="match status" value="1"/>
</dbReference>
<evidence type="ECO:0000256" key="15">
    <source>
        <dbReference type="ARBA" id="ARBA00023027"/>
    </source>
</evidence>
<dbReference type="HAMAP" id="MF_01024">
    <property type="entry name" value="HisD"/>
    <property type="match status" value="1"/>
</dbReference>
<evidence type="ECO:0000256" key="8">
    <source>
        <dbReference type="ARBA" id="ARBA00022605"/>
    </source>
</evidence>
<keyword evidence="22" id="KW-1185">Reference proteome</keyword>
<dbReference type="SUPFAM" id="SSF141734">
    <property type="entry name" value="HisI-like"/>
    <property type="match status" value="1"/>
</dbReference>
<evidence type="ECO:0000256" key="4">
    <source>
        <dbReference type="ARBA" id="ARBA00004940"/>
    </source>
</evidence>
<dbReference type="PANTHER" id="PTHR21256">
    <property type="entry name" value="HISTIDINOL DEHYDROGENASE HDH"/>
    <property type="match status" value="1"/>
</dbReference>
<dbReference type="InterPro" id="IPR002496">
    <property type="entry name" value="PRib_AMP_CycHydrolase_dom"/>
</dbReference>
<name>A5E3Y9_LODEL</name>
<dbReference type="GO" id="GO:0046872">
    <property type="term" value="F:metal ion binding"/>
    <property type="evidence" value="ECO:0007669"/>
    <property type="project" value="UniProtKB-KW"/>
</dbReference>
<evidence type="ECO:0000256" key="16">
    <source>
        <dbReference type="ARBA" id="ARBA00023102"/>
    </source>
</evidence>
<dbReference type="GO" id="GO:0005524">
    <property type="term" value="F:ATP binding"/>
    <property type="evidence" value="ECO:0007669"/>
    <property type="project" value="UniProtKB-UniRule"/>
</dbReference>
<dbReference type="PROSITE" id="PS00611">
    <property type="entry name" value="HISOL_DEHYDROGENASE"/>
    <property type="match status" value="1"/>
</dbReference>
<evidence type="ECO:0000256" key="18">
    <source>
        <dbReference type="ARBA" id="ARBA00049489"/>
    </source>
</evidence>
<sequence>MSFPLLPFVSSPESSQVEEFSLTGAILLPYSSLKISKHWTRQFSNDLKIYVKVDSSVTVDQITELLNTGVEKVFIYDIEQYKEATVNAGLPAARFATTNIDTAEAYLESSLIVSEKLNDVKLYNNHENRTIYFDVSNSGTQEEVNALAKEGYTPIISADKLTTKKQEAGKISISSVFIDTLVTDRPDGLFTTLVTSPAPEFTSLGVVYSSKDSIAAAIEEKVGVYQSRKRTHELWYKGKTSGATQKLVAISKDCDSDVVQFIVESRKGYGFCHRETQYTCFGDEQVKSSGKGLVKLDKTLSERFSEIDAAPERSYTKRLFQDENLLIAKLKEELDELIDAKGNRDEVAWEAADLIYFVMTWCVKNGVRLADVEKNLDVKSLKVTRRKGDAKPQYVQKEQEKKEEVKAKVEEKDLESNESYEMEVIVADDITSSNVDKAMKRPVQKTSDIMKLVLPIIENVKTNGDKALIELTAKFDGVQLTTPVLNAPFPQELMEISQEMKDAIDLSMANIEKFHRAQLPTEEVMTVETCPGVYCSRFAKPIENVGLYVPGGTAVLPSTAMMLGVPAKVAGCKNIIIASPPARATGKLTPEVVYVAHKLGAQKIVMAGGAQAVTAMAYGTESVIKCDKILGPGNQFVTAAKMYVQNDTQALCSIDMPAGPSEVLVIADNNADADFVASDLLSQAEHGVDSQVILIGVDLTKEKLAAFQDAVKKQASVLPRKEIVAKCLSHSFILLVKSYKEAFELSNQYAPEHLILQIDNAKSFVPSLIENAGSVFVGALSPESCGDYSSGTNHTLPTYGYARQYSGVNTATFQKFITSQDVTEKGLKSIGKAVMTLAHVEGLEAHRRAVEVRMEKLGLL</sequence>
<keyword evidence="12" id="KW-0862">Zinc</keyword>
<dbReference type="EC" id="3.6.1.31" evidence="19"/>
<dbReference type="PANTHER" id="PTHR21256:SF2">
    <property type="entry name" value="HISTIDINE BIOSYNTHESIS TRIFUNCTIONAL PROTEIN"/>
    <property type="match status" value="1"/>
</dbReference>
<dbReference type="HOGENOM" id="CLU_006732_0_0_1"/>
<evidence type="ECO:0000256" key="6">
    <source>
        <dbReference type="ARBA" id="ARBA00005204"/>
    </source>
</evidence>
<dbReference type="PRINTS" id="PR00083">
    <property type="entry name" value="HOLDHDRGNASE"/>
</dbReference>
<dbReference type="InterPro" id="IPR012131">
    <property type="entry name" value="Hstdl_DH"/>
</dbReference>
<dbReference type="Proteomes" id="UP000001996">
    <property type="component" value="Unassembled WGS sequence"/>
</dbReference>
<dbReference type="Pfam" id="PF01503">
    <property type="entry name" value="PRA-PH"/>
    <property type="match status" value="1"/>
</dbReference>
<comment type="cofactor">
    <cofactor evidence="3">
        <name>Zn(2+)</name>
        <dbReference type="ChEBI" id="CHEBI:29105"/>
    </cofactor>
</comment>
<dbReference type="UniPathway" id="UPA00031">
    <property type="reaction ID" value="UER00007"/>
</dbReference>
<evidence type="ECO:0000259" key="20">
    <source>
        <dbReference type="Pfam" id="PF01502"/>
    </source>
</evidence>
<dbReference type="CDD" id="cd11546">
    <property type="entry name" value="NTP-PPase_His4"/>
    <property type="match status" value="1"/>
</dbReference>
<accession>A5E3Y9</accession>
<keyword evidence="8 19" id="KW-0028">Amino-acid biosynthesis</keyword>
<keyword evidence="16 19" id="KW-0368">Histidine biosynthesis</keyword>
<dbReference type="InterPro" id="IPR016161">
    <property type="entry name" value="Ald_DH/histidinol_DH"/>
</dbReference>
<dbReference type="FunFam" id="1.20.5.1300:FF:000002">
    <property type="entry name" value="Histidinol dehydrogenase, chloroplastic"/>
    <property type="match status" value="1"/>
</dbReference>
<dbReference type="AlphaFoldDB" id="A5E3Y9"/>
<comment type="catalytic activity">
    <reaction evidence="2 19">
        <text>1-(5-phospho-beta-D-ribosyl)-ATP + H2O = 1-(5-phospho-beta-D-ribosyl)-5'-AMP + diphosphate + H(+)</text>
        <dbReference type="Rhea" id="RHEA:22828"/>
        <dbReference type="ChEBI" id="CHEBI:15377"/>
        <dbReference type="ChEBI" id="CHEBI:15378"/>
        <dbReference type="ChEBI" id="CHEBI:33019"/>
        <dbReference type="ChEBI" id="CHEBI:59457"/>
        <dbReference type="ChEBI" id="CHEBI:73183"/>
        <dbReference type="EC" id="3.6.1.31"/>
    </reaction>
</comment>
<dbReference type="SUPFAM" id="SSF53720">
    <property type="entry name" value="ALDH-like"/>
    <property type="match status" value="1"/>
</dbReference>
<evidence type="ECO:0000256" key="5">
    <source>
        <dbReference type="ARBA" id="ARBA00005169"/>
    </source>
</evidence>
<dbReference type="VEuPathDB" id="FungiDB:LELG_04328"/>
<dbReference type="EMBL" id="CH981529">
    <property type="protein sequence ID" value="EDK46147.1"/>
    <property type="molecule type" value="Genomic_DNA"/>
</dbReference>
<keyword evidence="15 19" id="KW-0520">NAD</keyword>
<feature type="domain" description="Phosphoribosyl-AMP cyclohydrolase" evidence="20">
    <location>
        <begin position="206"/>
        <end position="281"/>
    </location>
</feature>
<evidence type="ECO:0000256" key="13">
    <source>
        <dbReference type="ARBA" id="ARBA00022840"/>
    </source>
</evidence>
<dbReference type="Gene3D" id="3.10.20.810">
    <property type="entry name" value="Phosphoribosyl-AMP cyclohydrolase"/>
    <property type="match status" value="1"/>
</dbReference>